<name>A0A286R9I4_9BACT</name>
<dbReference type="SUPFAM" id="SSF50475">
    <property type="entry name" value="FMN-binding split barrel"/>
    <property type="match status" value="1"/>
</dbReference>
<sequence length="615" mass="68979">MGYRTLRQCVNDLLATGQMIRIDVPVDPDLEMAAIQRRVFKAGGPALYFASVRGCRFPMVSNLFGTMDRIRYIFRDTLDHLAKLISLGIDPADWLRRPRLLMKLPWWGWRAWPKLVRRGPATAHEISLRQLPKLRSWPNDGGAYITLPLVYTEDPARPGFAHSNLGMYRVQITGGKYDPECEVGLHYQIHRGIGVHHAKAIEMKQKLRVNVFVGGAPAMTVAAVMPLPEGMSELFFAGVLGGHRIPMIRQPEGLPIYAEADFVLTGYIEPKKLLPEGPFGDHLGYYSLAHDFPVMRVEHVYHRPQPIWPFTVVGRPPQEDSMFGKLIHELVGPVIPKTIPGIRAVHAVDAAGVHPLLLAIGSERYTPYDERKRPQELLTLANALLGHGQLSLAKYLFIAAGEDNPELSVYEVDDFLRHILERVDWRRDVHFQTCTTADTLDYTGGALNQGSKVVIAAVGKPRRTLPVALDSRIRIPEDLGFSDPRVMLPGILVVQGPPFSRNEQGEDENIKKFCAFYKRQDAINLFPLIVVVDDSEFTARTLDNFLWTTFTRSDPAGDIHGIEEFIHKKHWGCHGSLVIDARAKPEHPPPLVEDPEIVRRVEALAAPGQPLHGII</sequence>
<evidence type="ECO:0000259" key="3">
    <source>
        <dbReference type="Pfam" id="PF20696"/>
    </source>
</evidence>
<accession>A0A286R9I4</accession>
<dbReference type="Pfam" id="PF20696">
    <property type="entry name" value="UbiD_C"/>
    <property type="match status" value="1"/>
</dbReference>
<keyword evidence="5" id="KW-1185">Reference proteome</keyword>
<reference evidence="4 5" key="1">
    <citation type="journal article" name="Front. Microbiol.">
        <title>Sugar Metabolism of the First Thermophilic Planctomycete Thermogutta terrifontis: Comparative Genomic and Transcriptomic Approaches.</title>
        <authorList>
            <person name="Elcheninov A.G."/>
            <person name="Menzel P."/>
            <person name="Gudbergsdottir S.R."/>
            <person name="Slesarev A.I."/>
            <person name="Kadnikov V.V."/>
            <person name="Krogh A."/>
            <person name="Bonch-Osmolovskaya E.A."/>
            <person name="Peng X."/>
            <person name="Kublanov I.V."/>
        </authorList>
    </citation>
    <scope>NUCLEOTIDE SEQUENCE [LARGE SCALE GENOMIC DNA]</scope>
    <source>
        <strain evidence="4 5">R1</strain>
    </source>
</reference>
<dbReference type="EMBL" id="CP018477">
    <property type="protein sequence ID" value="ASV72613.1"/>
    <property type="molecule type" value="Genomic_DNA"/>
</dbReference>
<dbReference type="GO" id="GO:0016831">
    <property type="term" value="F:carboxy-lyase activity"/>
    <property type="evidence" value="ECO:0007669"/>
    <property type="project" value="InterPro"/>
</dbReference>
<dbReference type="InterPro" id="IPR049383">
    <property type="entry name" value="UbiD-like_N"/>
</dbReference>
<dbReference type="GO" id="GO:0005737">
    <property type="term" value="C:cytoplasm"/>
    <property type="evidence" value="ECO:0007669"/>
    <property type="project" value="TreeGrafter"/>
</dbReference>
<dbReference type="Gene3D" id="3.40.1670.10">
    <property type="entry name" value="UbiD C-terminal domain-like"/>
    <property type="match status" value="1"/>
</dbReference>
<dbReference type="KEGG" id="ttf:THTE_0011"/>
<proteinExistence type="predicted"/>
<dbReference type="InterPro" id="IPR002830">
    <property type="entry name" value="UbiD"/>
</dbReference>
<protein>
    <submittedName>
        <fullName evidence="4">UbiD family decarboxylase</fullName>
    </submittedName>
</protein>
<feature type="domain" description="3-octaprenyl-4-hydroxybenzoate carboxy-lyase-like N-terminal" evidence="2">
    <location>
        <begin position="11"/>
        <end position="85"/>
    </location>
</feature>
<dbReference type="InterPro" id="IPR049381">
    <property type="entry name" value="UbiD-like_C"/>
</dbReference>
<dbReference type="OrthoDB" id="9809841at2"/>
<gene>
    <name evidence="4" type="ORF">THTE_0011</name>
</gene>
<dbReference type="RefSeq" id="WP_095413504.1">
    <property type="nucleotide sequence ID" value="NZ_CP018477.1"/>
</dbReference>
<evidence type="ECO:0000313" key="4">
    <source>
        <dbReference type="EMBL" id="ASV72613.1"/>
    </source>
</evidence>
<dbReference type="AlphaFoldDB" id="A0A286R9I4"/>
<feature type="domain" description="3-octaprenyl-4-hydroxybenzoate carboxy-lyase-like C-terminal" evidence="3">
    <location>
        <begin position="322"/>
        <end position="457"/>
    </location>
</feature>
<feature type="domain" description="3-octaprenyl-4-hydroxybenzoate carboxy-lyase-like Rift-related" evidence="1">
    <location>
        <begin position="123"/>
        <end position="316"/>
    </location>
</feature>
<dbReference type="Pfam" id="PF01977">
    <property type="entry name" value="UbiD"/>
    <property type="match status" value="1"/>
</dbReference>
<evidence type="ECO:0000259" key="1">
    <source>
        <dbReference type="Pfam" id="PF01977"/>
    </source>
</evidence>
<organism evidence="4 5">
    <name type="scientific">Thermogutta terrifontis</name>
    <dbReference type="NCBI Taxonomy" id="1331910"/>
    <lineage>
        <taxon>Bacteria</taxon>
        <taxon>Pseudomonadati</taxon>
        <taxon>Planctomycetota</taxon>
        <taxon>Planctomycetia</taxon>
        <taxon>Pirellulales</taxon>
        <taxon>Thermoguttaceae</taxon>
        <taxon>Thermogutta</taxon>
    </lineage>
</organism>
<dbReference type="SUPFAM" id="SSF143968">
    <property type="entry name" value="UbiD C-terminal domain-like"/>
    <property type="match status" value="2"/>
</dbReference>
<evidence type="ECO:0000259" key="2">
    <source>
        <dbReference type="Pfam" id="PF20695"/>
    </source>
</evidence>
<dbReference type="InterPro" id="IPR048304">
    <property type="entry name" value="UbiD_Rift_dom"/>
</dbReference>
<dbReference type="Pfam" id="PF20695">
    <property type="entry name" value="UbiD_N"/>
    <property type="match status" value="1"/>
</dbReference>
<dbReference type="PANTHER" id="PTHR30108:SF7">
    <property type="entry name" value="3-POLYPRENYL-4-HYDROXYBENZOATE DECARBOXYLASE"/>
    <property type="match status" value="1"/>
</dbReference>
<dbReference type="Proteomes" id="UP000215086">
    <property type="component" value="Chromosome"/>
</dbReference>
<dbReference type="PANTHER" id="PTHR30108">
    <property type="entry name" value="3-OCTAPRENYL-4-HYDROXYBENZOATE CARBOXY-LYASE-RELATED"/>
    <property type="match status" value="1"/>
</dbReference>
<evidence type="ECO:0000313" key="5">
    <source>
        <dbReference type="Proteomes" id="UP000215086"/>
    </source>
</evidence>